<comment type="caution">
    <text evidence="2">The sequence shown here is derived from an EMBL/GenBank/DDBJ whole genome shotgun (WGS) entry which is preliminary data.</text>
</comment>
<dbReference type="EMBL" id="CAAALY010282808">
    <property type="protein sequence ID" value="VEL43571.1"/>
    <property type="molecule type" value="Genomic_DNA"/>
</dbReference>
<organism evidence="2 3">
    <name type="scientific">Protopolystoma xenopodis</name>
    <dbReference type="NCBI Taxonomy" id="117903"/>
    <lineage>
        <taxon>Eukaryota</taxon>
        <taxon>Metazoa</taxon>
        <taxon>Spiralia</taxon>
        <taxon>Lophotrochozoa</taxon>
        <taxon>Platyhelminthes</taxon>
        <taxon>Monogenea</taxon>
        <taxon>Polyopisthocotylea</taxon>
        <taxon>Polystomatidea</taxon>
        <taxon>Polystomatidae</taxon>
        <taxon>Protopolystoma</taxon>
    </lineage>
</organism>
<dbReference type="Proteomes" id="UP000784294">
    <property type="component" value="Unassembled WGS sequence"/>
</dbReference>
<evidence type="ECO:0000256" key="1">
    <source>
        <dbReference type="SAM" id="SignalP"/>
    </source>
</evidence>
<evidence type="ECO:0000313" key="2">
    <source>
        <dbReference type="EMBL" id="VEL43571.1"/>
    </source>
</evidence>
<keyword evidence="1" id="KW-0732">Signal</keyword>
<proteinExistence type="predicted"/>
<name>A0A448XS26_9PLAT</name>
<sequence>MASFFKSNLIITILIIVSLPYGNHYSVETPVPSVRARFSLILEAYLRCSGRRTLALFRQFQMTRALRQLSQLVTSSSANSSSISHSPNSGYSTTEDFGLPADSFPNTRQPLSTTSPYYMHETALPMATNYVSVDVVDTNMTLMSSSIRSLVTNTEMPRQVCTPARWGLKSCGAGTGTEMGFMPGDIKSSDRMMAINLLRRRLAEPAFNESLSEVPSPLAPEVLLKLTT</sequence>
<keyword evidence="3" id="KW-1185">Reference proteome</keyword>
<dbReference type="AlphaFoldDB" id="A0A448XS26"/>
<protein>
    <submittedName>
        <fullName evidence="2">Uncharacterized protein</fullName>
    </submittedName>
</protein>
<gene>
    <name evidence="2" type="ORF">PXEA_LOCUS37011</name>
</gene>
<feature type="signal peptide" evidence="1">
    <location>
        <begin position="1"/>
        <end position="24"/>
    </location>
</feature>
<feature type="chain" id="PRO_5019300000" evidence="1">
    <location>
        <begin position="25"/>
        <end position="228"/>
    </location>
</feature>
<reference evidence="2" key="1">
    <citation type="submission" date="2018-11" db="EMBL/GenBank/DDBJ databases">
        <authorList>
            <consortium name="Pathogen Informatics"/>
        </authorList>
    </citation>
    <scope>NUCLEOTIDE SEQUENCE</scope>
</reference>
<evidence type="ECO:0000313" key="3">
    <source>
        <dbReference type="Proteomes" id="UP000784294"/>
    </source>
</evidence>
<accession>A0A448XS26</accession>